<feature type="domain" description="HhH-GPD" evidence="11">
    <location>
        <begin position="1111"/>
        <end position="1274"/>
    </location>
</feature>
<evidence type="ECO:0000256" key="5">
    <source>
        <dbReference type="ARBA" id="ARBA00022723"/>
    </source>
</evidence>
<evidence type="ECO:0000256" key="4">
    <source>
        <dbReference type="ARBA" id="ARBA00022485"/>
    </source>
</evidence>
<evidence type="ECO:0000256" key="2">
    <source>
        <dbReference type="ARBA" id="ARBA00004123"/>
    </source>
</evidence>
<dbReference type="InterPro" id="IPR044811">
    <property type="entry name" value="DME/ROS1"/>
</dbReference>
<dbReference type="CDD" id="cd00056">
    <property type="entry name" value="ENDO3c"/>
    <property type="match status" value="1"/>
</dbReference>
<comment type="similarity">
    <text evidence="3">Belongs to the DNA glycosylase family. DEMETER subfamily.</text>
</comment>
<keyword evidence="8" id="KW-0238">DNA-binding</keyword>
<feature type="region of interest" description="Disordered" evidence="10">
    <location>
        <begin position="1038"/>
        <end position="1124"/>
    </location>
</feature>
<dbReference type="Proteomes" id="UP001604336">
    <property type="component" value="Unassembled WGS sequence"/>
</dbReference>
<comment type="cofactor">
    <cofactor evidence="1">
        <name>[4Fe-4S] cluster</name>
        <dbReference type="ChEBI" id="CHEBI:49883"/>
    </cofactor>
</comment>
<dbReference type="GO" id="GO:0019104">
    <property type="term" value="F:DNA N-glycosylase activity"/>
    <property type="evidence" value="ECO:0007669"/>
    <property type="project" value="UniProtKB-ARBA"/>
</dbReference>
<feature type="region of interest" description="Disordered" evidence="10">
    <location>
        <begin position="1"/>
        <end position="88"/>
    </location>
</feature>
<feature type="compositionally biased region" description="Basic and acidic residues" evidence="10">
    <location>
        <begin position="1100"/>
        <end position="1111"/>
    </location>
</feature>
<dbReference type="PANTHER" id="PTHR46213:SF11">
    <property type="entry name" value="TRANSCRIPTIONAL ACTIVATOR DEMETER-LIKE"/>
    <property type="match status" value="1"/>
</dbReference>
<dbReference type="GO" id="GO:0005634">
    <property type="term" value="C:nucleus"/>
    <property type="evidence" value="ECO:0007669"/>
    <property type="project" value="UniProtKB-SubCell"/>
</dbReference>
<feature type="compositionally biased region" description="Basic residues" evidence="10">
    <location>
        <begin position="12"/>
        <end position="23"/>
    </location>
</feature>
<keyword evidence="6" id="KW-0408">Iron</keyword>
<keyword evidence="5" id="KW-0479">Metal-binding</keyword>
<organism evidence="12 13">
    <name type="scientific">Abeliophyllum distichum</name>
    <dbReference type="NCBI Taxonomy" id="126358"/>
    <lineage>
        <taxon>Eukaryota</taxon>
        <taxon>Viridiplantae</taxon>
        <taxon>Streptophyta</taxon>
        <taxon>Embryophyta</taxon>
        <taxon>Tracheophyta</taxon>
        <taxon>Spermatophyta</taxon>
        <taxon>Magnoliopsida</taxon>
        <taxon>eudicotyledons</taxon>
        <taxon>Gunneridae</taxon>
        <taxon>Pentapetalae</taxon>
        <taxon>asterids</taxon>
        <taxon>lamiids</taxon>
        <taxon>Lamiales</taxon>
        <taxon>Oleaceae</taxon>
        <taxon>Forsythieae</taxon>
        <taxon>Abeliophyllum</taxon>
    </lineage>
</organism>
<dbReference type="InterPro" id="IPR028925">
    <property type="entry name" value="RRM_DME"/>
</dbReference>
<evidence type="ECO:0000256" key="7">
    <source>
        <dbReference type="ARBA" id="ARBA00023014"/>
    </source>
</evidence>
<protein>
    <submittedName>
        <fullName evidence="12">Transcriptional activator DEMETER-like</fullName>
    </submittedName>
</protein>
<name>A0ABD1TEJ5_9LAMI</name>
<evidence type="ECO:0000256" key="9">
    <source>
        <dbReference type="ARBA" id="ARBA00023242"/>
    </source>
</evidence>
<sequence length="1630" mass="185950">MSNSGNDLDKKPRNRQRIKRHRPKIWDESTPRKTPKSRIEPSTPKPKTPRRTIPTSSPHQKYVRKDSGKVDTSIYGDRQPTDRSSGCAEKQCRRALRFNLENHLINQKDGEEAVTFTEEHNNYERKDDVKFLGFSLQNFDNRALFPNSDCATESCMNLVNEKSKIWARDSFGEMSRQAANPNPEQRESSCKESQNYAFSSSCMDDNGKPKMVYSYQRRNKSLSTFPCKLDSNLNLEQQYFDSCSELEKIVHEYKSGEKRIHKSAYEGELNANSETENQHMCDEMKNEPRVDSNLQSCYRFGSLQVYQRIFKLNECLKNSRKLGPNCPSIYKKTRMQRRKATIFGGFWNATTVDLCQIKVNPSCRKEVALSYGACGPINKIGKQRLSRRLTQKAMLEKGKNVKGFSNTAISKCNFPVQLGQRGTKQKTEAKKDPESFKWVLNSWKTWGCRRKRLFNRRLASSVVRLDMASQTKAVVLHPEFLGCALNLPPLVKSKRERYNKFAKKIYLSSSTNHPYKSQSKTSLSKVPTIGIQDVELSEDSLVSRHEDIQNSPMHGVQIYPPRQSLEIEMLKNQPAKDQSLETQNINEMGPFLHKTVSYRDNILECPLQSRNGLIEIPLCYQQREDIMLKSVQHQEHVALDFEGKRQVPKDVSPIINEDTFTKAMVKLVIERLERLHISNECNQLVRRDKKAHSELIPYNGKFDPLKRRKPPLPKVDLDRETMRLWNLLMENDGSEVPELVDKDNAKSREEREMFCGRADTFLARMRFIQGNRGFSRWGGSVVDSVVGVYLTQNVSDSCSSSAFMSLAASFPPVSKDTDCKENTVCGHKSVNVEEPEIPENKEQSYVHPGEQDMGYQFVENGESHIFSSGKAVPGSMEDEVIVKDAVQGFPDASRDENITNISASCSTDKSTTYREVVQLEEINFLEQFCSHQDGEISCQESFGELQSMKDAFSSDTSGLNGTRALYSSASLPHFDDNLNSVRHVGDSGYGRMVESSDITNLDQRNYFESETVIREKDTQRIQEPLIAQMSSSSKFHEAVMTKKNSFRGSKSPAMVNPNDYQGINNANNYHHDGNKTSSRSDSTSGRKKGKVEPETQIDWDDLRKTYSDGRSRNTTGPSDSANWEAVRKASVEEVAKVIEARGMNNILAGRIKDFLDRTVKDHGSIDLEWLRNVPPDKVKKYLLSIPGLGLKSVECLRLLTLHHVAFPVDTNVGRIVVRLGWVPLQPLPEDVQIHLLNQYPLVDAIQKYLWPRLCTLNQQKLYELHYQMITFGKVFCTKKNPNCNACPMRGECRHFASAFASARLRLPGPQEKNIIITEAPVPADQDPVRHRSLKLLPVSDDDFLERYESRKCEPIIEAPASPEPIPSETLVRDIEDFGYESEDEIPIIRLNAEEENLLNFMGRTSFLHQESDMSKALVALRPEAASIPVLKLKDVHRLRTVHQVYELPDLHPLLVEFEKREPDDPSPYLLRTWTTDEMASSSQQSRKTSNTQDATLCDACFSGDTIQEQNDQTVKGTILIPCRTATRGTFPLNGTYFQVNEVFADHKSSRCPIAVPRESIWNLKKRSLYCGKSATSIFKGMSTEEIRYCFWEAFVCVRGVDRVTRDSRPLSIKFHPRKNIHTDDDLKDWK</sequence>
<dbReference type="InterPro" id="IPR003651">
    <property type="entry name" value="Endonuclease3_FeS-loop_motif"/>
</dbReference>
<evidence type="ECO:0000256" key="3">
    <source>
        <dbReference type="ARBA" id="ARBA00005646"/>
    </source>
</evidence>
<comment type="caution">
    <text evidence="12">The sequence shown here is derived from an EMBL/GenBank/DDBJ whole genome shotgun (WGS) entry which is preliminary data.</text>
</comment>
<keyword evidence="13" id="KW-1185">Reference proteome</keyword>
<evidence type="ECO:0000256" key="6">
    <source>
        <dbReference type="ARBA" id="ARBA00023004"/>
    </source>
</evidence>
<evidence type="ECO:0000313" key="13">
    <source>
        <dbReference type="Proteomes" id="UP001604336"/>
    </source>
</evidence>
<dbReference type="SMART" id="SM00525">
    <property type="entry name" value="FES"/>
    <property type="match status" value="1"/>
</dbReference>
<proteinExistence type="inferred from homology"/>
<keyword evidence="7" id="KW-0411">Iron-sulfur</keyword>
<evidence type="ECO:0000256" key="8">
    <source>
        <dbReference type="ARBA" id="ARBA00023125"/>
    </source>
</evidence>
<dbReference type="GO" id="GO:0003677">
    <property type="term" value="F:DNA binding"/>
    <property type="evidence" value="ECO:0007669"/>
    <property type="project" value="UniProtKB-KW"/>
</dbReference>
<dbReference type="GO" id="GO:0046872">
    <property type="term" value="F:metal ion binding"/>
    <property type="evidence" value="ECO:0007669"/>
    <property type="project" value="UniProtKB-KW"/>
</dbReference>
<reference evidence="13" key="1">
    <citation type="submission" date="2024-07" db="EMBL/GenBank/DDBJ databases">
        <title>Two chromosome-level genome assemblies of Korean endemic species Abeliophyllum distichum and Forsythia ovata (Oleaceae).</title>
        <authorList>
            <person name="Jang H."/>
        </authorList>
    </citation>
    <scope>NUCLEOTIDE SEQUENCE [LARGE SCALE GENOMIC DNA]</scope>
</reference>
<evidence type="ECO:0000256" key="10">
    <source>
        <dbReference type="SAM" id="MobiDB-lite"/>
    </source>
</evidence>
<dbReference type="InterPro" id="IPR003265">
    <property type="entry name" value="HhH-GPD_domain"/>
</dbReference>
<evidence type="ECO:0000259" key="11">
    <source>
        <dbReference type="SMART" id="SM00478"/>
    </source>
</evidence>
<accession>A0ABD1TEJ5</accession>
<dbReference type="SUPFAM" id="SSF48150">
    <property type="entry name" value="DNA-glycosylase"/>
    <property type="match status" value="1"/>
</dbReference>
<evidence type="ECO:0000256" key="1">
    <source>
        <dbReference type="ARBA" id="ARBA00001966"/>
    </source>
</evidence>
<feature type="compositionally biased region" description="Polar residues" evidence="10">
    <location>
        <begin position="1112"/>
        <end position="1121"/>
    </location>
</feature>
<dbReference type="Pfam" id="PF15628">
    <property type="entry name" value="RRM_DME"/>
    <property type="match status" value="1"/>
</dbReference>
<evidence type="ECO:0000313" key="12">
    <source>
        <dbReference type="EMBL" id="KAL2511135.1"/>
    </source>
</evidence>
<dbReference type="InterPro" id="IPR023170">
    <property type="entry name" value="HhH_base_excis_C"/>
</dbReference>
<dbReference type="InterPro" id="IPR011257">
    <property type="entry name" value="DNA_glycosylase"/>
</dbReference>
<keyword evidence="9" id="KW-0539">Nucleus</keyword>
<dbReference type="SMART" id="SM00478">
    <property type="entry name" value="ENDO3c"/>
    <property type="match status" value="1"/>
</dbReference>
<dbReference type="Gene3D" id="1.10.1670.10">
    <property type="entry name" value="Helix-hairpin-Helix base-excision DNA repair enzymes (C-terminal)"/>
    <property type="match status" value="1"/>
</dbReference>
<gene>
    <name evidence="12" type="ORF">Adt_16735</name>
</gene>
<keyword evidence="4" id="KW-0004">4Fe-4S</keyword>
<dbReference type="EMBL" id="JBFOLK010000005">
    <property type="protein sequence ID" value="KAL2511135.1"/>
    <property type="molecule type" value="Genomic_DNA"/>
</dbReference>
<dbReference type="GO" id="GO:0003906">
    <property type="term" value="F:DNA-(apurinic or apyrimidinic site) endonuclease activity"/>
    <property type="evidence" value="ECO:0007669"/>
    <property type="project" value="UniProtKB-ARBA"/>
</dbReference>
<comment type="subcellular location">
    <subcellularLocation>
        <location evidence="2">Nucleus</location>
    </subcellularLocation>
</comment>
<feature type="compositionally biased region" description="Polar residues" evidence="10">
    <location>
        <begin position="1058"/>
        <end position="1068"/>
    </location>
</feature>
<dbReference type="GO" id="GO:0051539">
    <property type="term" value="F:4 iron, 4 sulfur cluster binding"/>
    <property type="evidence" value="ECO:0007669"/>
    <property type="project" value="UniProtKB-KW"/>
</dbReference>
<dbReference type="FunFam" id="1.10.1670.10:FF:000004">
    <property type="entry name" value="DNA glycosylase/AP lyase ROS1"/>
    <property type="match status" value="1"/>
</dbReference>
<dbReference type="PANTHER" id="PTHR46213">
    <property type="entry name" value="TRANSCRIPTIONAL ACTIVATOR DEMETER"/>
    <property type="match status" value="1"/>
</dbReference>